<reference evidence="1 2" key="1">
    <citation type="journal article" date="2008" name="PLoS ONE">
        <title>Life-cycle and genome of OtV5, a large DNA virus of the pelagic marine unicellular green alga Ostreococcus tauri.</title>
        <authorList>
            <person name="Derelle E."/>
            <person name="Ferraz C."/>
            <person name="Escande M.L."/>
            <person name="Eychenie S."/>
            <person name="Cooke R."/>
            <person name="Piganeau G."/>
            <person name="Desdevises Y."/>
            <person name="Bellec L."/>
            <person name="Moreau H."/>
            <person name="Grimsley N."/>
        </authorList>
    </citation>
    <scope>NUCLEOTIDE SEQUENCE [LARGE SCALE GENOMIC DNA]</scope>
    <source>
        <strain evidence="1 2">OtV5</strain>
    </source>
</reference>
<evidence type="ECO:0000313" key="2">
    <source>
        <dbReference type="Proteomes" id="UP000203890"/>
    </source>
</evidence>
<dbReference type="KEGG" id="vg:5845769"/>
<dbReference type="EMBL" id="EU304328">
    <property type="protein sequence ID" value="ABY27899.1"/>
    <property type="molecule type" value="Genomic_DNA"/>
</dbReference>
<name>A9YW16_9PHYC</name>
<dbReference type="GeneID" id="5845769"/>
<organism evidence="1 2">
    <name type="scientific">Ostreococcus tauri virus OtV5</name>
    <dbReference type="NCBI Taxonomy" id="1785753"/>
    <lineage>
        <taxon>Viruses</taxon>
        <taxon>Varidnaviria</taxon>
        <taxon>Bamfordvirae</taxon>
        <taxon>Nucleocytoviricota</taxon>
        <taxon>Megaviricetes</taxon>
        <taxon>Algavirales</taxon>
        <taxon>Phycodnaviridae</taxon>
        <taxon>Prasinovirus</taxon>
        <taxon>Prasinovirus ostreotauri</taxon>
    </lineage>
</organism>
<accession>A9YW16</accession>
<dbReference type="Gene3D" id="3.30.40.10">
    <property type="entry name" value="Zinc/RING finger domain, C3HC4 (zinc finger)"/>
    <property type="match status" value="1"/>
</dbReference>
<gene>
    <name evidence="1" type="ORF">OtV5_108</name>
</gene>
<proteinExistence type="predicted"/>
<protein>
    <recommendedName>
        <fullName evidence="3">RING-type domain-containing protein</fullName>
    </recommendedName>
</protein>
<dbReference type="Proteomes" id="UP000203890">
    <property type="component" value="Segment"/>
</dbReference>
<evidence type="ECO:0008006" key="3">
    <source>
        <dbReference type="Google" id="ProtNLM"/>
    </source>
</evidence>
<evidence type="ECO:0000313" key="1">
    <source>
        <dbReference type="EMBL" id="ABY27899.1"/>
    </source>
</evidence>
<dbReference type="InterPro" id="IPR013083">
    <property type="entry name" value="Znf_RING/FYVE/PHD"/>
</dbReference>
<keyword evidence="2" id="KW-1185">Reference proteome</keyword>
<sequence>MRGSSLGVYSNDIVMPRDQKCPNFDVCHKMMDSRLKVCSNCFWRFENEVLEFKEYVRCPVCNETRKCVRFRKCEHFVCASLCFPRLHKCPMCSHA</sequence>
<dbReference type="RefSeq" id="YP_001648195.1">
    <property type="nucleotide sequence ID" value="NC_010191.2"/>
</dbReference>
<dbReference type="OrthoDB" id="24318at10239"/>